<comment type="caution">
    <text evidence="3">The sequence shown here is derived from an EMBL/GenBank/DDBJ whole genome shotgun (WGS) entry which is preliminary data.</text>
</comment>
<evidence type="ECO:0000313" key="3">
    <source>
        <dbReference type="EMBL" id="NYG54322.1"/>
    </source>
</evidence>
<evidence type="ECO:0008006" key="5">
    <source>
        <dbReference type="Google" id="ProtNLM"/>
    </source>
</evidence>
<keyword evidence="2" id="KW-0732">Signal</keyword>
<proteinExistence type="predicted"/>
<feature type="signal peptide" evidence="2">
    <location>
        <begin position="1"/>
        <end position="28"/>
    </location>
</feature>
<feature type="chain" id="PRO_5031018831" description="Preprotein translocase subunit SecD" evidence="2">
    <location>
        <begin position="29"/>
        <end position="204"/>
    </location>
</feature>
<keyword evidence="4" id="KW-1185">Reference proteome</keyword>
<dbReference type="PROSITE" id="PS51257">
    <property type="entry name" value="PROKAR_LIPOPROTEIN"/>
    <property type="match status" value="1"/>
</dbReference>
<organism evidence="3 4">
    <name type="scientific">Nocardioides perillae</name>
    <dbReference type="NCBI Taxonomy" id="1119534"/>
    <lineage>
        <taxon>Bacteria</taxon>
        <taxon>Bacillati</taxon>
        <taxon>Actinomycetota</taxon>
        <taxon>Actinomycetes</taxon>
        <taxon>Propionibacteriales</taxon>
        <taxon>Nocardioidaceae</taxon>
        <taxon>Nocardioides</taxon>
    </lineage>
</organism>
<protein>
    <recommendedName>
        <fullName evidence="5">Preprotein translocase subunit SecD</fullName>
    </recommendedName>
</protein>
<dbReference type="EMBL" id="JACCAC010000001">
    <property type="protein sequence ID" value="NYG54322.1"/>
    <property type="molecule type" value="Genomic_DNA"/>
</dbReference>
<dbReference type="AlphaFoldDB" id="A0A7Y9RPR9"/>
<sequence length="204" mass="20828">MPPRRVPLLAAVAVATALLAGCTGGAGAPTSERPDRPSALPGTPVATADAGRPTDDAGALGSARPELTDDVEAAVGVGREVFVRPSCTPDAGGQRLCWNESALPYQLDPGARPLTLTAARTDLDTVADAWFVEVEVAPADAVAEALDAARARDSRLALTTTGGDLVALLPGEADLRGTSLRLSGLDKPAAYDLVQRLVDLAATR</sequence>
<dbReference type="RefSeq" id="WP_179516966.1">
    <property type="nucleotide sequence ID" value="NZ_JACCAC010000001.1"/>
</dbReference>
<evidence type="ECO:0000256" key="2">
    <source>
        <dbReference type="SAM" id="SignalP"/>
    </source>
</evidence>
<evidence type="ECO:0000313" key="4">
    <source>
        <dbReference type="Proteomes" id="UP000544110"/>
    </source>
</evidence>
<name>A0A7Y9RPR9_9ACTN</name>
<gene>
    <name evidence="3" type="ORF">BJ989_000626</name>
</gene>
<feature type="region of interest" description="Disordered" evidence="1">
    <location>
        <begin position="25"/>
        <end position="63"/>
    </location>
</feature>
<accession>A0A7Y9RPR9</accession>
<dbReference type="Proteomes" id="UP000544110">
    <property type="component" value="Unassembled WGS sequence"/>
</dbReference>
<reference evidence="3 4" key="1">
    <citation type="submission" date="2020-07" db="EMBL/GenBank/DDBJ databases">
        <title>Sequencing the genomes of 1000 actinobacteria strains.</title>
        <authorList>
            <person name="Klenk H.-P."/>
        </authorList>
    </citation>
    <scope>NUCLEOTIDE SEQUENCE [LARGE SCALE GENOMIC DNA]</scope>
    <source>
        <strain evidence="3 4">DSM 24552</strain>
    </source>
</reference>
<evidence type="ECO:0000256" key="1">
    <source>
        <dbReference type="SAM" id="MobiDB-lite"/>
    </source>
</evidence>